<evidence type="ECO:0008006" key="6">
    <source>
        <dbReference type="Google" id="ProtNLM"/>
    </source>
</evidence>
<dbReference type="GO" id="GO:0016020">
    <property type="term" value="C:membrane"/>
    <property type="evidence" value="ECO:0007669"/>
    <property type="project" value="UniProtKB-SubCell"/>
</dbReference>
<evidence type="ECO:0000313" key="5">
    <source>
        <dbReference type="Proteomes" id="UP000006727"/>
    </source>
</evidence>
<dbReference type="PANTHER" id="PTHR48053">
    <property type="entry name" value="LEUCINE RICH REPEAT FAMILY PROTEIN, EXPRESSED"/>
    <property type="match status" value="1"/>
</dbReference>
<proteinExistence type="predicted"/>
<organism evidence="3">
    <name type="scientific">Physcomitrium patens</name>
    <name type="common">Spreading-leaved earth moss</name>
    <name type="synonym">Physcomitrella patens</name>
    <dbReference type="NCBI Taxonomy" id="3218"/>
    <lineage>
        <taxon>Eukaryota</taxon>
        <taxon>Viridiplantae</taxon>
        <taxon>Streptophyta</taxon>
        <taxon>Embryophyta</taxon>
        <taxon>Bryophyta</taxon>
        <taxon>Bryophytina</taxon>
        <taxon>Bryopsida</taxon>
        <taxon>Funariidae</taxon>
        <taxon>Funariales</taxon>
        <taxon>Funariaceae</taxon>
        <taxon>Physcomitrium</taxon>
    </lineage>
</organism>
<dbReference type="InterPro" id="IPR032675">
    <property type="entry name" value="LRR_dom_sf"/>
</dbReference>
<dbReference type="InParanoid" id="A0A2K1IGV6"/>
<gene>
    <name evidence="3" type="ORF">PHYPA_029104</name>
</gene>
<keyword evidence="5" id="KW-1185">Reference proteome</keyword>
<protein>
    <recommendedName>
        <fullName evidence="6">Leucine-rich repeat-containing N-terminal plant-type domain-containing protein</fullName>
    </recommendedName>
</protein>
<accession>A0A2K1IGV6</accession>
<dbReference type="STRING" id="3218.A0A2K1IGV6"/>
<evidence type="ECO:0000256" key="1">
    <source>
        <dbReference type="ARBA" id="ARBA00004167"/>
    </source>
</evidence>
<dbReference type="PANTHER" id="PTHR48053:SF113">
    <property type="entry name" value="PROTEIN KINASE DOMAIN-CONTAINING PROTEIN"/>
    <property type="match status" value="1"/>
</dbReference>
<dbReference type="SUPFAM" id="SSF52058">
    <property type="entry name" value="L domain-like"/>
    <property type="match status" value="1"/>
</dbReference>
<evidence type="ECO:0000313" key="4">
    <source>
        <dbReference type="EnsemblPlants" id="Pp3c24_15190V3.1"/>
    </source>
</evidence>
<keyword evidence="2" id="KW-0732">Signal</keyword>
<sequence>MSLQKLPWLELFKNKIAGQIPLDVWNLTSLTNQDGSYSLLTGAILDRIARLENLVVLHLQNSSFEGPMPSAIANLTKLYDVKLNKLNGNIPSTLGRNSSLLQFDVTNNQFHGQILSTLCAQGELERLILFNSTFTSNVQELCGNCSSLIQILVFTFNCSYNRFSGRFAARSIDLLSLDWFIGNPDICMARSNCHEMDVHHSTRTLTKRVIVSIVSIAAAFFPHRITTYRVDKQVRG</sequence>
<evidence type="ECO:0000256" key="2">
    <source>
        <dbReference type="ARBA" id="ARBA00022729"/>
    </source>
</evidence>
<dbReference type="AlphaFoldDB" id="A0A2K1IGV6"/>
<reference evidence="3 5" key="2">
    <citation type="journal article" date="2018" name="Plant J.">
        <title>The Physcomitrella patens chromosome-scale assembly reveals moss genome structure and evolution.</title>
        <authorList>
            <person name="Lang D."/>
            <person name="Ullrich K.K."/>
            <person name="Murat F."/>
            <person name="Fuchs J."/>
            <person name="Jenkins J."/>
            <person name="Haas F.B."/>
            <person name="Piednoel M."/>
            <person name="Gundlach H."/>
            <person name="Van Bel M."/>
            <person name="Meyberg R."/>
            <person name="Vives C."/>
            <person name="Morata J."/>
            <person name="Symeonidi A."/>
            <person name="Hiss M."/>
            <person name="Muchero W."/>
            <person name="Kamisugi Y."/>
            <person name="Saleh O."/>
            <person name="Blanc G."/>
            <person name="Decker E.L."/>
            <person name="van Gessel N."/>
            <person name="Grimwood J."/>
            <person name="Hayes R.D."/>
            <person name="Graham S.W."/>
            <person name="Gunter L.E."/>
            <person name="McDaniel S.F."/>
            <person name="Hoernstein S.N.W."/>
            <person name="Larsson A."/>
            <person name="Li F.W."/>
            <person name="Perroud P.F."/>
            <person name="Phillips J."/>
            <person name="Ranjan P."/>
            <person name="Rokshar D.S."/>
            <person name="Rothfels C.J."/>
            <person name="Schneider L."/>
            <person name="Shu S."/>
            <person name="Stevenson D.W."/>
            <person name="Thummler F."/>
            <person name="Tillich M."/>
            <person name="Villarreal Aguilar J.C."/>
            <person name="Widiez T."/>
            <person name="Wong G.K."/>
            <person name="Wymore A."/>
            <person name="Zhang Y."/>
            <person name="Zimmer A.D."/>
            <person name="Quatrano R.S."/>
            <person name="Mayer K.F.X."/>
            <person name="Goodstein D."/>
            <person name="Casacuberta J.M."/>
            <person name="Vandepoele K."/>
            <person name="Reski R."/>
            <person name="Cuming A.C."/>
            <person name="Tuskan G.A."/>
            <person name="Maumus F."/>
            <person name="Salse J."/>
            <person name="Schmutz J."/>
            <person name="Rensing S.A."/>
        </authorList>
    </citation>
    <scope>NUCLEOTIDE SEQUENCE [LARGE SCALE GENOMIC DNA]</scope>
    <source>
        <strain evidence="4 5">cv. Gransden 2004</strain>
    </source>
</reference>
<reference evidence="4" key="3">
    <citation type="submission" date="2020-12" db="UniProtKB">
        <authorList>
            <consortium name="EnsemblPlants"/>
        </authorList>
    </citation>
    <scope>IDENTIFICATION</scope>
</reference>
<name>A0A2K1IGV6_PHYPA</name>
<dbReference type="InterPro" id="IPR001611">
    <property type="entry name" value="Leu-rich_rpt"/>
</dbReference>
<comment type="subcellular location">
    <subcellularLocation>
        <location evidence="1">Membrane</location>
        <topology evidence="1">Single-pass membrane protein</topology>
    </subcellularLocation>
</comment>
<dbReference type="Pfam" id="PF00560">
    <property type="entry name" value="LRR_1"/>
    <property type="match status" value="1"/>
</dbReference>
<dbReference type="EnsemblPlants" id="Pp3c24_15190V3.1">
    <property type="protein sequence ID" value="Pp3c24_15190V3.1"/>
    <property type="gene ID" value="Pp3c24_15190"/>
</dbReference>
<evidence type="ECO:0000313" key="3">
    <source>
        <dbReference type="EMBL" id="PNR28512.1"/>
    </source>
</evidence>
<dbReference type="EMBL" id="ABEU02000024">
    <property type="protein sequence ID" value="PNR28512.1"/>
    <property type="molecule type" value="Genomic_DNA"/>
</dbReference>
<dbReference type="Gene3D" id="3.80.10.10">
    <property type="entry name" value="Ribonuclease Inhibitor"/>
    <property type="match status" value="2"/>
</dbReference>
<dbReference type="FunFam" id="3.80.10.10:FF:000778">
    <property type="entry name" value="Putative leucine-rich repeat receptor-like protein kinase"/>
    <property type="match status" value="1"/>
</dbReference>
<dbReference type="Gramene" id="Pp3c24_15190V3.1">
    <property type="protein sequence ID" value="Pp3c24_15190V3.1"/>
    <property type="gene ID" value="Pp3c24_15190"/>
</dbReference>
<reference evidence="3 5" key="1">
    <citation type="journal article" date="2008" name="Science">
        <title>The Physcomitrella genome reveals evolutionary insights into the conquest of land by plants.</title>
        <authorList>
            <person name="Rensing S."/>
            <person name="Lang D."/>
            <person name="Zimmer A."/>
            <person name="Terry A."/>
            <person name="Salamov A."/>
            <person name="Shapiro H."/>
            <person name="Nishiyama T."/>
            <person name="Perroud P.-F."/>
            <person name="Lindquist E."/>
            <person name="Kamisugi Y."/>
            <person name="Tanahashi T."/>
            <person name="Sakakibara K."/>
            <person name="Fujita T."/>
            <person name="Oishi K."/>
            <person name="Shin-I T."/>
            <person name="Kuroki Y."/>
            <person name="Toyoda A."/>
            <person name="Suzuki Y."/>
            <person name="Hashimoto A."/>
            <person name="Yamaguchi K."/>
            <person name="Sugano A."/>
            <person name="Kohara Y."/>
            <person name="Fujiyama A."/>
            <person name="Anterola A."/>
            <person name="Aoki S."/>
            <person name="Ashton N."/>
            <person name="Barbazuk W.B."/>
            <person name="Barker E."/>
            <person name="Bennetzen J."/>
            <person name="Bezanilla M."/>
            <person name="Blankenship R."/>
            <person name="Cho S.H."/>
            <person name="Dutcher S."/>
            <person name="Estelle M."/>
            <person name="Fawcett J.A."/>
            <person name="Gundlach H."/>
            <person name="Hanada K."/>
            <person name="Heyl A."/>
            <person name="Hicks K.A."/>
            <person name="Hugh J."/>
            <person name="Lohr M."/>
            <person name="Mayer K."/>
            <person name="Melkozernov A."/>
            <person name="Murata T."/>
            <person name="Nelson D."/>
            <person name="Pils B."/>
            <person name="Prigge M."/>
            <person name="Reiss B."/>
            <person name="Renner T."/>
            <person name="Rombauts S."/>
            <person name="Rushton P."/>
            <person name="Sanderfoot A."/>
            <person name="Schween G."/>
            <person name="Shiu S.-H."/>
            <person name="Stueber K."/>
            <person name="Theodoulou F.L."/>
            <person name="Tu H."/>
            <person name="Van de Peer Y."/>
            <person name="Verrier P.J."/>
            <person name="Waters E."/>
            <person name="Wood A."/>
            <person name="Yang L."/>
            <person name="Cove D."/>
            <person name="Cuming A."/>
            <person name="Hasebe M."/>
            <person name="Lucas S."/>
            <person name="Mishler D.B."/>
            <person name="Reski R."/>
            <person name="Grigoriev I."/>
            <person name="Quatrano R.S."/>
            <person name="Boore J.L."/>
        </authorList>
    </citation>
    <scope>NUCLEOTIDE SEQUENCE [LARGE SCALE GENOMIC DNA]</scope>
    <source>
        <strain evidence="4 5">cv. Gransden 2004</strain>
    </source>
</reference>
<dbReference type="InterPro" id="IPR051716">
    <property type="entry name" value="Plant_RL_S/T_kinase"/>
</dbReference>
<dbReference type="Proteomes" id="UP000006727">
    <property type="component" value="Chromosome 24"/>
</dbReference>